<dbReference type="Gene3D" id="3.40.470.10">
    <property type="entry name" value="Uracil-DNA glycosylase-like domain"/>
    <property type="match status" value="1"/>
</dbReference>
<proteinExistence type="predicted"/>
<dbReference type="SUPFAM" id="SSF52141">
    <property type="entry name" value="Uracil-DNA glycosylase-like"/>
    <property type="match status" value="1"/>
</dbReference>
<dbReference type="Proteomes" id="UP000250166">
    <property type="component" value="Unassembled WGS sequence"/>
</dbReference>
<accession>A0A2X3BHK5</accession>
<name>A0A2X3BHK5_9HELI</name>
<dbReference type="EMBL" id="UAWL01000006">
    <property type="protein sequence ID" value="SQB99214.1"/>
    <property type="molecule type" value="Genomic_DNA"/>
</dbReference>
<dbReference type="AlphaFoldDB" id="A0A2X3BHK5"/>
<dbReference type="InterPro" id="IPR036895">
    <property type="entry name" value="Uracil-DNA_glycosylase-like_sf"/>
</dbReference>
<evidence type="ECO:0000313" key="2">
    <source>
        <dbReference type="Proteomes" id="UP000250166"/>
    </source>
</evidence>
<gene>
    <name evidence="1" type="ORF">NCTC13102_01637</name>
</gene>
<protein>
    <submittedName>
        <fullName evidence="1">Uracil DNA glycosylase superfamily protein</fullName>
    </submittedName>
</protein>
<dbReference type="RefSeq" id="WP_181461848.1">
    <property type="nucleotide sequence ID" value="NZ_UAWL01000006.1"/>
</dbReference>
<organism evidence="1 2">
    <name type="scientific">Helicobacter fennelliae</name>
    <dbReference type="NCBI Taxonomy" id="215"/>
    <lineage>
        <taxon>Bacteria</taxon>
        <taxon>Pseudomonadati</taxon>
        <taxon>Campylobacterota</taxon>
        <taxon>Epsilonproteobacteria</taxon>
        <taxon>Campylobacterales</taxon>
        <taxon>Helicobacteraceae</taxon>
        <taxon>Helicobacter</taxon>
    </lineage>
</organism>
<evidence type="ECO:0000313" key="1">
    <source>
        <dbReference type="EMBL" id="SQB99214.1"/>
    </source>
</evidence>
<reference evidence="1 2" key="1">
    <citation type="submission" date="2018-06" db="EMBL/GenBank/DDBJ databases">
        <authorList>
            <consortium name="Pathogen Informatics"/>
            <person name="Doyle S."/>
        </authorList>
    </citation>
    <scope>NUCLEOTIDE SEQUENCE [LARGE SCALE GENOMIC DNA]</scope>
    <source>
        <strain evidence="1 2">NCTC13102</strain>
    </source>
</reference>
<sequence length="205" mass="23735">MQKNEAIQELKELYIKKMCGVAFVESNQLLYAQGDTIHTLNDKIKHCHLCARRKLSNPIIGYIKPESKVVFVVEKPFFMSDKNQELIDSRRTRKLKSFAYETLGLRDFSLLSLLKCGGEELSNQEQTHLCRPYLQEQLSGLRAKVVIVFDVYVSHAMGIESKIGYRTLWHNKHILTTYPLIDILRNPALEGEVYKHFMSIKNFLG</sequence>